<gene>
    <name evidence="2" type="ORF">CC1G_06172</name>
</gene>
<feature type="compositionally biased region" description="Basic and acidic residues" evidence="1">
    <location>
        <begin position="796"/>
        <end position="813"/>
    </location>
</feature>
<dbReference type="GeneID" id="6013132"/>
<accession>A8NV27</accession>
<feature type="compositionally biased region" description="Basic residues" evidence="1">
    <location>
        <begin position="89"/>
        <end position="104"/>
    </location>
</feature>
<feature type="compositionally biased region" description="Polar residues" evidence="1">
    <location>
        <begin position="823"/>
        <end position="834"/>
    </location>
</feature>
<dbReference type="VEuPathDB" id="FungiDB:CC1G_06172"/>
<feature type="compositionally biased region" description="Acidic residues" evidence="1">
    <location>
        <begin position="65"/>
        <end position="75"/>
    </location>
</feature>
<evidence type="ECO:0000313" key="3">
    <source>
        <dbReference type="Proteomes" id="UP000001861"/>
    </source>
</evidence>
<proteinExistence type="predicted"/>
<feature type="compositionally biased region" description="Low complexity" evidence="1">
    <location>
        <begin position="754"/>
        <end position="788"/>
    </location>
</feature>
<sequence length="921" mass="99995">MPHQGDTWKQKALAWVHRVWTFILSLVVFTSPKPGLPTPSHHPEKRKIALHLAPSLSKRHKVGGDEDTALEEGDDPEARQIGFLPHPSLRMKMKKQGRALRVKRNREGNQDRRRQRELSELPYPFPPVEVDIGDDRTWQADPKRKEVNRSLPRVIITPSTPSEESRNYGRHHWQGRPVSYSVSFVLDDEDEDDEDTTISSWEGTSNSNTTSFDSRPTRDNSVGQDSPDTSDVARLLPEDFVAEVVCRSDDSSEATPPKDNFVFTDSLTELAFGRRPAVEATTTGSPLVPTQGEAPDTPAWAMTTSPFERRDPDSSLGVETDTSPPLATSTPREAVPQSPQDTRRATNGTEGSFYEDDDDQWRKNSLQYADVFDLDMYIDMRASMTSLGLGLCAAGAPDSFSPPPPYLSLDPAYPVATPPRGSYTSHGPSSAASGGDDHSRSNPFIPSDNGDSTNAIVTPKPLLANPSLTNPLPVELPHASSSAVASITPFAPLESSSGRNDNSTLEPFPPERSRRTTSGQEVPTSPSDQNYYNPSIFALQRQAQPEEAPAPPSRSSSPTLPSLFKDDGTNTDRKIFVAHNPTFLRERGHIIEGAQSQNYQSSPISSASPSIVGKPGHGELSASGPSALPPPLPRLPENSSPDRGSTMSTMRTGSNDLPPSRMMTNPDGETFLPNPLTYSPRQIENDNDNGIDSSDPRPIPLSANFVPDRIAQPYVHPSSRAGSSNGPRRLRVVNGPPGSISSVEKSEQSEVEDGVVASGSGSSVAHRASGGATLSTDNPPDGGQDNDNMTVGVESRGLHRRGDSDKENQDVRRPAKRQGQFGLPTTSSFHHWTSGSRRSALLTRVNHQIAQRRAGVLSATTDSLVNTTFSFDGGGESSRMTILGTSDLDRALETSRYRYGMIWSVRGSENLGDSRGSDKIV</sequence>
<feature type="region of interest" description="Disordered" evidence="1">
    <location>
        <begin position="278"/>
        <end position="358"/>
    </location>
</feature>
<evidence type="ECO:0000313" key="2">
    <source>
        <dbReference type="EMBL" id="EAU85156.2"/>
    </source>
</evidence>
<feature type="region of interest" description="Disordered" evidence="1">
    <location>
        <begin position="188"/>
        <end position="233"/>
    </location>
</feature>
<feature type="compositionally biased region" description="Polar residues" evidence="1">
    <location>
        <begin position="422"/>
        <end position="432"/>
    </location>
</feature>
<feature type="compositionally biased region" description="Low complexity" evidence="1">
    <location>
        <begin position="538"/>
        <end position="563"/>
    </location>
</feature>
<feature type="compositionally biased region" description="Polar residues" evidence="1">
    <location>
        <begin position="320"/>
        <end position="350"/>
    </location>
</feature>
<evidence type="ECO:0000256" key="1">
    <source>
        <dbReference type="SAM" id="MobiDB-lite"/>
    </source>
</evidence>
<dbReference type="RefSeq" id="XP_001836585.2">
    <property type="nucleotide sequence ID" value="XM_001836533.2"/>
</dbReference>
<dbReference type="HOGENOM" id="CLU_316639_0_0_1"/>
<dbReference type="OMA" id="PRQIEND"/>
<feature type="compositionally biased region" description="Polar residues" evidence="1">
    <location>
        <begin position="642"/>
        <end position="657"/>
    </location>
</feature>
<feature type="compositionally biased region" description="Polar residues" evidence="1">
    <location>
        <begin position="197"/>
        <end position="229"/>
    </location>
</feature>
<dbReference type="KEGG" id="cci:CC1G_06172"/>
<dbReference type="OrthoDB" id="3025629at2759"/>
<feature type="compositionally biased region" description="Polar residues" evidence="1">
    <location>
        <begin position="494"/>
        <end position="505"/>
    </location>
</feature>
<protein>
    <submittedName>
        <fullName evidence="2">Uncharacterized protein</fullName>
    </submittedName>
</protein>
<feature type="compositionally biased region" description="Polar residues" evidence="1">
    <location>
        <begin position="441"/>
        <end position="456"/>
    </location>
</feature>
<feature type="region of interest" description="Disordered" evidence="1">
    <location>
        <begin position="411"/>
        <end position="834"/>
    </location>
</feature>
<dbReference type="InParanoid" id="A8NV27"/>
<name>A8NV27_COPC7</name>
<comment type="caution">
    <text evidence="2">The sequence shown here is derived from an EMBL/GenBank/DDBJ whole genome shotgun (WGS) entry which is preliminary data.</text>
</comment>
<feature type="region of interest" description="Disordered" evidence="1">
    <location>
        <begin position="54"/>
        <end position="173"/>
    </location>
</feature>
<feature type="compositionally biased region" description="Basic and acidic residues" evidence="1">
    <location>
        <begin position="133"/>
        <end position="148"/>
    </location>
</feature>
<feature type="compositionally biased region" description="Polar residues" evidence="1">
    <location>
        <begin position="676"/>
        <end position="692"/>
    </location>
</feature>
<feature type="compositionally biased region" description="Polar residues" evidence="1">
    <location>
        <begin position="516"/>
        <end position="533"/>
    </location>
</feature>
<dbReference type="AlphaFoldDB" id="A8NV27"/>
<dbReference type="Proteomes" id="UP000001861">
    <property type="component" value="Unassembled WGS sequence"/>
</dbReference>
<feature type="compositionally biased region" description="Basic and acidic residues" evidence="1">
    <location>
        <begin position="105"/>
        <end position="119"/>
    </location>
</feature>
<feature type="compositionally biased region" description="Basic and acidic residues" evidence="1">
    <location>
        <begin position="564"/>
        <end position="575"/>
    </location>
</feature>
<keyword evidence="3" id="KW-1185">Reference proteome</keyword>
<organism evidence="2 3">
    <name type="scientific">Coprinopsis cinerea (strain Okayama-7 / 130 / ATCC MYA-4618 / FGSC 9003)</name>
    <name type="common">Inky cap fungus</name>
    <name type="synonym">Hormographiella aspergillata</name>
    <dbReference type="NCBI Taxonomy" id="240176"/>
    <lineage>
        <taxon>Eukaryota</taxon>
        <taxon>Fungi</taxon>
        <taxon>Dikarya</taxon>
        <taxon>Basidiomycota</taxon>
        <taxon>Agaricomycotina</taxon>
        <taxon>Agaricomycetes</taxon>
        <taxon>Agaricomycetidae</taxon>
        <taxon>Agaricales</taxon>
        <taxon>Agaricineae</taxon>
        <taxon>Psathyrellaceae</taxon>
        <taxon>Coprinopsis</taxon>
    </lineage>
</organism>
<feature type="compositionally biased region" description="Low complexity" evidence="1">
    <location>
        <begin position="601"/>
        <end position="611"/>
    </location>
</feature>
<dbReference type="EMBL" id="AACS02000004">
    <property type="protein sequence ID" value="EAU85156.2"/>
    <property type="molecule type" value="Genomic_DNA"/>
</dbReference>
<reference evidence="2 3" key="1">
    <citation type="journal article" date="2010" name="Proc. Natl. Acad. Sci. U.S.A.">
        <title>Insights into evolution of multicellular fungi from the assembled chromosomes of the mushroom Coprinopsis cinerea (Coprinus cinereus).</title>
        <authorList>
            <person name="Stajich J.E."/>
            <person name="Wilke S.K."/>
            <person name="Ahren D."/>
            <person name="Au C.H."/>
            <person name="Birren B.W."/>
            <person name="Borodovsky M."/>
            <person name="Burns C."/>
            <person name="Canback B."/>
            <person name="Casselton L.A."/>
            <person name="Cheng C.K."/>
            <person name="Deng J."/>
            <person name="Dietrich F.S."/>
            <person name="Fargo D.C."/>
            <person name="Farman M.L."/>
            <person name="Gathman A.C."/>
            <person name="Goldberg J."/>
            <person name="Guigo R."/>
            <person name="Hoegger P.J."/>
            <person name="Hooker J.B."/>
            <person name="Huggins A."/>
            <person name="James T.Y."/>
            <person name="Kamada T."/>
            <person name="Kilaru S."/>
            <person name="Kodira C."/>
            <person name="Kues U."/>
            <person name="Kupfer D."/>
            <person name="Kwan H.S."/>
            <person name="Lomsadze A."/>
            <person name="Li W."/>
            <person name="Lilly W.W."/>
            <person name="Ma L.J."/>
            <person name="Mackey A.J."/>
            <person name="Manning G."/>
            <person name="Martin F."/>
            <person name="Muraguchi H."/>
            <person name="Natvig D.O."/>
            <person name="Palmerini H."/>
            <person name="Ramesh M.A."/>
            <person name="Rehmeyer C.J."/>
            <person name="Roe B.A."/>
            <person name="Shenoy N."/>
            <person name="Stanke M."/>
            <person name="Ter-Hovhannisyan V."/>
            <person name="Tunlid A."/>
            <person name="Velagapudi R."/>
            <person name="Vision T.J."/>
            <person name="Zeng Q."/>
            <person name="Zolan M.E."/>
            <person name="Pukkila P.J."/>
        </authorList>
    </citation>
    <scope>NUCLEOTIDE SEQUENCE [LARGE SCALE GENOMIC DNA]</scope>
    <source>
        <strain evidence="3">Okayama-7 / 130 / ATCC MYA-4618 / FGSC 9003</strain>
    </source>
</reference>